<feature type="compositionally biased region" description="Basic and acidic residues" evidence="1">
    <location>
        <begin position="224"/>
        <end position="247"/>
    </location>
</feature>
<dbReference type="InterPro" id="IPR035213">
    <property type="entry name" value="DUF5321"/>
</dbReference>
<dbReference type="HOGENOM" id="CLU_084831_3_0_1"/>
<feature type="region of interest" description="Disordered" evidence="1">
    <location>
        <begin position="185"/>
        <end position="254"/>
    </location>
</feature>
<dbReference type="InParanoid" id="V5I5W8"/>
<evidence type="ECO:0000313" key="3">
    <source>
        <dbReference type="Proteomes" id="UP000018001"/>
    </source>
</evidence>
<name>V5I5W8_BYSSN</name>
<accession>V5I5W8</accession>
<comment type="caution">
    <text evidence="2">The sequence shown here is derived from an EMBL/GenBank/DDBJ whole genome shotgun (WGS) entry which is preliminary data.</text>
</comment>
<dbReference type="EMBL" id="BAUL01000313">
    <property type="protein sequence ID" value="GAD99695.1"/>
    <property type="molecule type" value="Genomic_DNA"/>
</dbReference>
<reference evidence="3" key="1">
    <citation type="journal article" date="2014" name="Genome Announc.">
        <title>Draft genome sequence of the formaldehyde-resistant fungus Byssochlamys spectabilis No. 5 (anamorph Paecilomyces variotii No. 5) (NBRC109023).</title>
        <authorList>
            <person name="Oka T."/>
            <person name="Ekino K."/>
            <person name="Fukuda K."/>
            <person name="Nomura Y."/>
        </authorList>
    </citation>
    <scope>NUCLEOTIDE SEQUENCE [LARGE SCALE GENOMIC DNA]</scope>
    <source>
        <strain evidence="3">No. 5 / NBRC 109023</strain>
    </source>
</reference>
<proteinExistence type="predicted"/>
<dbReference type="AlphaFoldDB" id="V5I5W8"/>
<dbReference type="OrthoDB" id="2253354at2759"/>
<dbReference type="Pfam" id="PF17254">
    <property type="entry name" value="DUF5321"/>
    <property type="match status" value="1"/>
</dbReference>
<keyword evidence="3" id="KW-1185">Reference proteome</keyword>
<gene>
    <name evidence="2" type="ORF">PVAR5_8419</name>
</gene>
<feature type="compositionally biased region" description="Basic and acidic residues" evidence="1">
    <location>
        <begin position="185"/>
        <end position="196"/>
    </location>
</feature>
<dbReference type="Proteomes" id="UP000018001">
    <property type="component" value="Unassembled WGS sequence"/>
</dbReference>
<sequence>MASLRGLLRPIAGNSAQSLSVLHNRTAFLTASQHVRLHSSESLPRIAQASTWRAIMPKFMRDPETLGYQKKKATESQEWNPATFYIVIFLLIGSQAIRLLLLKKDYEAYTRSADAKIRLLREVIEKIKSGEDVDVEKLLGTGDAHKEREWDEGRFLPARSDMSCANTFLYATVLREIEAEDSLWHQKKSEKERQEPARTQAAVQEPPAEQPAKGGIGSFFSRTKSPEKDNKNKLKDKKEDDEKEQKQPRKPVFF</sequence>
<feature type="compositionally biased region" description="Low complexity" evidence="1">
    <location>
        <begin position="200"/>
        <end position="212"/>
    </location>
</feature>
<organism evidence="2 3">
    <name type="scientific">Byssochlamys spectabilis (strain No. 5 / NBRC 109023)</name>
    <name type="common">Paecilomyces variotii</name>
    <dbReference type="NCBI Taxonomy" id="1356009"/>
    <lineage>
        <taxon>Eukaryota</taxon>
        <taxon>Fungi</taxon>
        <taxon>Dikarya</taxon>
        <taxon>Ascomycota</taxon>
        <taxon>Pezizomycotina</taxon>
        <taxon>Eurotiomycetes</taxon>
        <taxon>Eurotiomycetidae</taxon>
        <taxon>Eurotiales</taxon>
        <taxon>Thermoascaceae</taxon>
        <taxon>Paecilomyces</taxon>
    </lineage>
</organism>
<evidence type="ECO:0000313" key="2">
    <source>
        <dbReference type="EMBL" id="GAD99695.1"/>
    </source>
</evidence>
<protein>
    <submittedName>
        <fullName evidence="2">Uncharacterized protein</fullName>
    </submittedName>
</protein>
<evidence type="ECO:0000256" key="1">
    <source>
        <dbReference type="SAM" id="MobiDB-lite"/>
    </source>
</evidence>
<dbReference type="eggNOG" id="ENOG502S7FQ">
    <property type="taxonomic scope" value="Eukaryota"/>
</dbReference>